<proteinExistence type="inferred from homology"/>
<organism evidence="10 11">
    <name type="scientific">Chitinophaga filiformis</name>
    <name type="common">Myxococcus filiformis</name>
    <name type="synonym">Flexibacter filiformis</name>
    <dbReference type="NCBI Taxonomy" id="104663"/>
    <lineage>
        <taxon>Bacteria</taxon>
        <taxon>Pseudomonadati</taxon>
        <taxon>Bacteroidota</taxon>
        <taxon>Chitinophagia</taxon>
        <taxon>Chitinophagales</taxon>
        <taxon>Chitinophagaceae</taxon>
        <taxon>Chitinophaga</taxon>
    </lineage>
</organism>
<dbReference type="InterPro" id="IPR001250">
    <property type="entry name" value="Man6P_Isoase-1"/>
</dbReference>
<feature type="binding site" evidence="8">
    <location>
        <position position="102"/>
    </location>
    <ligand>
        <name>Zn(2+)</name>
        <dbReference type="ChEBI" id="CHEBI:29105"/>
    </ligand>
</feature>
<comment type="cofactor">
    <cofactor evidence="8">
        <name>Zn(2+)</name>
        <dbReference type="ChEBI" id="CHEBI:29105"/>
    </cofactor>
    <text evidence="8">Binds 1 zinc ion per subunit.</text>
</comment>
<evidence type="ECO:0000256" key="7">
    <source>
        <dbReference type="PIRSR" id="PIRSR001480-1"/>
    </source>
</evidence>
<name>A0A1G7ZJH9_CHIFI</name>
<evidence type="ECO:0000256" key="5">
    <source>
        <dbReference type="ARBA" id="ARBA00022833"/>
    </source>
</evidence>
<accession>A0A1G7ZJH9</accession>
<dbReference type="STRING" id="104663.SAMN04488121_108297"/>
<feature type="binding site" evidence="8">
    <location>
        <position position="266"/>
    </location>
    <ligand>
        <name>Zn(2+)</name>
        <dbReference type="ChEBI" id="CHEBI:29105"/>
    </ligand>
</feature>
<dbReference type="GO" id="GO:0005975">
    <property type="term" value="P:carbohydrate metabolic process"/>
    <property type="evidence" value="ECO:0007669"/>
    <property type="project" value="InterPro"/>
</dbReference>
<evidence type="ECO:0000256" key="1">
    <source>
        <dbReference type="ARBA" id="ARBA00000757"/>
    </source>
</evidence>
<dbReference type="Pfam" id="PF20511">
    <property type="entry name" value="PMI_typeI_cat"/>
    <property type="match status" value="1"/>
</dbReference>
<dbReference type="OrthoDB" id="9808275at2"/>
<keyword evidence="5 8" id="KW-0862">Zinc</keyword>
<keyword evidence="4 8" id="KW-0479">Metal-binding</keyword>
<feature type="binding site" evidence="8">
    <location>
        <position position="137"/>
    </location>
    <ligand>
        <name>Zn(2+)</name>
        <dbReference type="ChEBI" id="CHEBI:29105"/>
    </ligand>
</feature>
<sequence length="408" mass="45123">MSEKKLFRLEGKVQNYAWGGYHYIPALLGIPENGKPSAEYWMGAHQSAPAVIATGTQPSMLDQLVKADPEHVLGPKVWKRFGELPYLLKILDVKDMLSIQVHPTKAEAEKGFARENEAGIPLNAPHRNYKDANHKPEIMVALSEFWLLHGFLPEDKLRKVLESVKEFASLAPIFEKEGYFGLYKAVMEMPQAEVNTMLRPLAERVSAAYKDGNLAKSDPAFWAGRAIVNDPQGLENLDRGIFSIYFFNIMEVHPGQAVFQDAGIPHAYLEGQNVELMANSDNVLRGGLTPKHIDVPELLKHTRFEPVHPKILSGESVAGGLETIYHSPAPDFVVSRIAMQNGQRYEHTSQATEIMLVMEGAAEITEAGGETISLQKGQAVVTYYNTAYSIVSKAGVVIFKASVPVESI</sequence>
<evidence type="ECO:0000256" key="4">
    <source>
        <dbReference type="ARBA" id="ARBA00022723"/>
    </source>
</evidence>
<evidence type="ECO:0000313" key="11">
    <source>
        <dbReference type="Proteomes" id="UP000199045"/>
    </source>
</evidence>
<comment type="similarity">
    <text evidence="2">Belongs to the mannose-6-phosphate isomerase type 1 family.</text>
</comment>
<evidence type="ECO:0000256" key="2">
    <source>
        <dbReference type="ARBA" id="ARBA00010772"/>
    </source>
</evidence>
<dbReference type="GO" id="GO:0004476">
    <property type="term" value="F:mannose-6-phosphate isomerase activity"/>
    <property type="evidence" value="ECO:0007669"/>
    <property type="project" value="UniProtKB-EC"/>
</dbReference>
<dbReference type="GO" id="GO:0008270">
    <property type="term" value="F:zinc ion binding"/>
    <property type="evidence" value="ECO:0007669"/>
    <property type="project" value="InterPro"/>
</dbReference>
<reference evidence="11" key="1">
    <citation type="submission" date="2016-10" db="EMBL/GenBank/DDBJ databases">
        <authorList>
            <person name="Varghese N."/>
            <person name="Submissions S."/>
        </authorList>
    </citation>
    <scope>NUCLEOTIDE SEQUENCE [LARGE SCALE GENOMIC DNA]</scope>
    <source>
        <strain evidence="11">DSM 527</strain>
    </source>
</reference>
<dbReference type="EMBL" id="FNBN01000008">
    <property type="protein sequence ID" value="SDH08902.1"/>
    <property type="molecule type" value="Genomic_DNA"/>
</dbReference>
<evidence type="ECO:0000259" key="9">
    <source>
        <dbReference type="Pfam" id="PF20511"/>
    </source>
</evidence>
<dbReference type="AlphaFoldDB" id="A0A1G7ZJH9"/>
<dbReference type="PANTHER" id="PTHR10309">
    <property type="entry name" value="MANNOSE-6-PHOSPHATE ISOMERASE"/>
    <property type="match status" value="1"/>
</dbReference>
<dbReference type="InterPro" id="IPR046457">
    <property type="entry name" value="PMI_typeI_cat"/>
</dbReference>
<keyword evidence="6 10" id="KW-0413">Isomerase</keyword>
<dbReference type="CDD" id="cd07011">
    <property type="entry name" value="cupin_PMI_type_I_N"/>
    <property type="match status" value="1"/>
</dbReference>
<evidence type="ECO:0000256" key="6">
    <source>
        <dbReference type="ARBA" id="ARBA00023235"/>
    </source>
</evidence>
<feature type="active site" evidence="7">
    <location>
        <position position="285"/>
    </location>
</feature>
<evidence type="ECO:0000256" key="8">
    <source>
        <dbReference type="PIRSR" id="PIRSR001480-2"/>
    </source>
</evidence>
<dbReference type="PROSITE" id="PS00965">
    <property type="entry name" value="PMI_I_1"/>
    <property type="match status" value="1"/>
</dbReference>
<dbReference type="GO" id="GO:0005829">
    <property type="term" value="C:cytosol"/>
    <property type="evidence" value="ECO:0007669"/>
    <property type="project" value="TreeGrafter"/>
</dbReference>
<dbReference type="SUPFAM" id="SSF51182">
    <property type="entry name" value="RmlC-like cupins"/>
    <property type="match status" value="1"/>
</dbReference>
<dbReference type="Gene3D" id="2.60.120.10">
    <property type="entry name" value="Jelly Rolls"/>
    <property type="match status" value="2"/>
</dbReference>
<dbReference type="GO" id="GO:0009298">
    <property type="term" value="P:GDP-mannose biosynthetic process"/>
    <property type="evidence" value="ECO:0007669"/>
    <property type="project" value="InterPro"/>
</dbReference>
<comment type="catalytic activity">
    <reaction evidence="1">
        <text>D-mannose 6-phosphate = D-fructose 6-phosphate</text>
        <dbReference type="Rhea" id="RHEA:12356"/>
        <dbReference type="ChEBI" id="CHEBI:58735"/>
        <dbReference type="ChEBI" id="CHEBI:61527"/>
        <dbReference type="EC" id="5.3.1.8"/>
    </reaction>
</comment>
<dbReference type="InterPro" id="IPR018050">
    <property type="entry name" value="Pmannose_isomerase-type1_CS"/>
</dbReference>
<protein>
    <recommendedName>
        <fullName evidence="3">mannose-6-phosphate isomerase</fullName>
        <ecNumber evidence="3">5.3.1.8</ecNumber>
    </recommendedName>
</protein>
<evidence type="ECO:0000313" key="10">
    <source>
        <dbReference type="EMBL" id="SDH08902.1"/>
    </source>
</evidence>
<dbReference type="RefSeq" id="WP_089836629.1">
    <property type="nucleotide sequence ID" value="NZ_FNBN01000008.1"/>
</dbReference>
<dbReference type="Proteomes" id="UP000199045">
    <property type="component" value="Unassembled WGS sequence"/>
</dbReference>
<dbReference type="InterPro" id="IPR011051">
    <property type="entry name" value="RmlC_Cupin_sf"/>
</dbReference>
<dbReference type="PRINTS" id="PR00714">
    <property type="entry name" value="MAN6PISMRASE"/>
</dbReference>
<dbReference type="InterPro" id="IPR016305">
    <property type="entry name" value="Mannose-6-P_Isomerase"/>
</dbReference>
<dbReference type="PANTHER" id="PTHR10309:SF0">
    <property type="entry name" value="MANNOSE-6-PHOSPHATE ISOMERASE"/>
    <property type="match status" value="1"/>
</dbReference>
<feature type="binding site" evidence="8">
    <location>
        <position position="100"/>
    </location>
    <ligand>
        <name>Zn(2+)</name>
        <dbReference type="ChEBI" id="CHEBI:29105"/>
    </ligand>
</feature>
<feature type="domain" description="Phosphomannose isomerase type I catalytic" evidence="9">
    <location>
        <begin position="6"/>
        <end position="152"/>
    </location>
</feature>
<gene>
    <name evidence="10" type="ORF">SAMN04488121_108297</name>
</gene>
<dbReference type="NCBIfam" id="TIGR00218">
    <property type="entry name" value="manA"/>
    <property type="match status" value="1"/>
</dbReference>
<dbReference type="InterPro" id="IPR014710">
    <property type="entry name" value="RmlC-like_jellyroll"/>
</dbReference>
<dbReference type="EC" id="5.3.1.8" evidence="3"/>
<dbReference type="Gene3D" id="1.10.441.10">
    <property type="entry name" value="Phosphomannose Isomerase, domain 2"/>
    <property type="match status" value="1"/>
</dbReference>
<evidence type="ECO:0000256" key="3">
    <source>
        <dbReference type="ARBA" id="ARBA00011956"/>
    </source>
</evidence>
<dbReference type="PIRSF" id="PIRSF001480">
    <property type="entry name" value="Mannose-6-phosphate_isomerase"/>
    <property type="match status" value="1"/>
</dbReference>